<organism evidence="5 6">
    <name type="scientific">Candidatus Thiomargarita nelsonii</name>
    <dbReference type="NCBI Taxonomy" id="1003181"/>
    <lineage>
        <taxon>Bacteria</taxon>
        <taxon>Pseudomonadati</taxon>
        <taxon>Pseudomonadota</taxon>
        <taxon>Gammaproteobacteria</taxon>
        <taxon>Thiotrichales</taxon>
        <taxon>Thiotrichaceae</taxon>
        <taxon>Thiomargarita</taxon>
    </lineage>
</organism>
<feature type="domain" description="Hydantoinase A/oxoprolinase" evidence="2">
    <location>
        <begin position="198"/>
        <end position="481"/>
    </location>
</feature>
<dbReference type="GO" id="GO:0017168">
    <property type="term" value="F:5-oxoprolinase (ATP-hydrolyzing) activity"/>
    <property type="evidence" value="ECO:0007669"/>
    <property type="project" value="TreeGrafter"/>
</dbReference>
<dbReference type="InterPro" id="IPR002821">
    <property type="entry name" value="Hydantoinase_A"/>
</dbReference>
<feature type="domain" description="Hydantoinase B/oxoprolinase" evidence="3">
    <location>
        <begin position="819"/>
        <end position="1210"/>
    </location>
</feature>
<accession>A0A4E0QSC5</accession>
<sequence length="1219" mass="131036">MNQWQFWIDRGGTFTDIVAQHPDGHLLSHKLLSDNPQFYQDAAVQGIRDILGSSVPNIAAVKMGTTVATNALLERKGERSVLLITKGFGDALRIGYQNRPDLFALNIVLPELLYEQVIEVDERYSAQGDELIPVALDSVRTALESVQIQGFDSVAIVFMHGYRFPKHEQEVAALARDLGFSQISVSHQVSPLIKLVGRGDTTVVDAYLSPILRRYVDSVAAELGDVKLLFMQSNGGLTDAHLFQGKDAILSGPAGGYVGAVKTAALAGFHKVINFDMGGTSTDVSHYAGDFERDFETLVAGVRMRTPIMRIHTVAAGGGSIVHFDGLRFRVGPDSAGAIPGPACYRQGGPLTITDCNVMLGKLHGRFFPQVFGQSGQAPLDEAIVKEKFSALAAACGHERSVFQVAEGFLKIAVDNMANAIKKISVQRGYDVTEYTLCCFGAAAGQHACLVADALGMKRILIHPKAGVLSALGMGLADIRVMHEKSIIAELSDTLRLDSVFKELEIQGRRELVEEENISVQCRVHLHYAGTDTPLLVDFAPCAEMRAAFAIAHQQRFGFVRDDKSLIVDAVSVEVIAHLGVVEKEQARGGDFARPLDSVKMLSGDQAHSTPVYSRSQLAMGQKIRGPAILVEKTGTTVVEPNWVAEVTPRYDIVLSRCLVRSDNALISTSVDPVMLEIFNNLFRSIAEQMGATLANTAYSVNIKERLDFSCAVFDSNGDLIANAPHVPVHLGSMGDSVQAVIREAGDTMVPGDVFVLNNPFQGGTHLPDVTVVTPVFGAGRGASRQAFPRRAWERESSGEGVGGRVSGEAVGVGGRERGVLFYVASRGHHADIGGITPGSMPPHSHTLFDEGVVIDVFKLVEKGQLREAELRDLLSSSRDVEQNLADLRAQVAANATGVHELDKMVAHFGLEVVQAYMQHVQDNAEAAVRQLLGVLSEGDFRYELDDGAAIVVNVSINKEKCSAIVDFRGTSKQQSSNFNAPTAVCKAAVLYVFRTLVADDIPMNAGCLKPLEIIIPEGCLLNPIYPAAVVAGNVETSQCITDALYGALGVMAASQGTMNNFTFGNDKYQYYETICGGSGAGAYFSGTSAVQTHMTNSRLTDPEVLEWRFPVLLESFALRENSGGDGRFRGGDGVVRRIRFRAPMTASILSGHRRVPPYGMAGGEAGQTGKNWVQRVDGVRDDLGGTATVDMQAGDVFVIETPGGGGFGSKPLTTGIIF</sequence>
<dbReference type="Pfam" id="PF01968">
    <property type="entry name" value="Hydantoinase_A"/>
    <property type="match status" value="1"/>
</dbReference>
<comment type="similarity">
    <text evidence="1">Belongs to the oxoprolinase family.</text>
</comment>
<keyword evidence="6" id="KW-1185">Reference proteome</keyword>
<dbReference type="InterPro" id="IPR045079">
    <property type="entry name" value="Oxoprolinase-like"/>
</dbReference>
<evidence type="ECO:0000259" key="2">
    <source>
        <dbReference type="Pfam" id="PF01968"/>
    </source>
</evidence>
<gene>
    <name evidence="5" type="ORF">PN36_03705</name>
</gene>
<dbReference type="InterPro" id="IPR003692">
    <property type="entry name" value="Hydantoinase_B"/>
</dbReference>
<dbReference type="InterPro" id="IPR008040">
    <property type="entry name" value="Hydant_A_N"/>
</dbReference>
<name>A0A4E0QSC5_9GAMM</name>
<evidence type="ECO:0000313" key="6">
    <source>
        <dbReference type="Proteomes" id="UP000030428"/>
    </source>
</evidence>
<dbReference type="PANTHER" id="PTHR11365">
    <property type="entry name" value="5-OXOPROLINASE RELATED"/>
    <property type="match status" value="1"/>
</dbReference>
<dbReference type="PANTHER" id="PTHR11365:SF23">
    <property type="entry name" value="HYPOTHETICAL 5-OXOPROLINASE (EUROFUNG)-RELATED"/>
    <property type="match status" value="1"/>
</dbReference>
<dbReference type="EMBL" id="JSZA02000010">
    <property type="protein sequence ID" value="TGO03593.1"/>
    <property type="molecule type" value="Genomic_DNA"/>
</dbReference>
<comment type="caution">
    <text evidence="5">The sequence shown here is derived from an EMBL/GenBank/DDBJ whole genome shotgun (WGS) entry which is preliminary data.</text>
</comment>
<dbReference type="Pfam" id="PF02538">
    <property type="entry name" value="Hydantoinase_B"/>
    <property type="match status" value="2"/>
</dbReference>
<proteinExistence type="inferred from homology"/>
<dbReference type="GO" id="GO:0005829">
    <property type="term" value="C:cytosol"/>
    <property type="evidence" value="ECO:0007669"/>
    <property type="project" value="TreeGrafter"/>
</dbReference>
<evidence type="ECO:0000313" key="5">
    <source>
        <dbReference type="EMBL" id="TGO03593.1"/>
    </source>
</evidence>
<reference evidence="5 6" key="1">
    <citation type="journal article" date="2016" name="Front. Microbiol.">
        <title>Single-Cell (Meta-)Genomics of a Dimorphic Candidatus Thiomargarita nelsonii Reveals Genomic Plasticity.</title>
        <authorList>
            <person name="Flood B.E."/>
            <person name="Fliss P."/>
            <person name="Jones D.S."/>
            <person name="Dick G.J."/>
            <person name="Jain S."/>
            <person name="Kaster A.K."/>
            <person name="Winkel M."/>
            <person name="Mussmann M."/>
            <person name="Bailey J."/>
        </authorList>
    </citation>
    <scope>NUCLEOTIDE SEQUENCE [LARGE SCALE GENOMIC DNA]</scope>
    <source>
        <strain evidence="5">Hydrate Ridge</strain>
    </source>
</reference>
<dbReference type="AlphaFoldDB" id="A0A4E0QSC5"/>
<evidence type="ECO:0000259" key="4">
    <source>
        <dbReference type="Pfam" id="PF05378"/>
    </source>
</evidence>
<feature type="domain" description="Hydantoinase B/oxoprolinase" evidence="3">
    <location>
        <begin position="672"/>
        <end position="780"/>
    </location>
</feature>
<dbReference type="GO" id="GO:0006749">
    <property type="term" value="P:glutathione metabolic process"/>
    <property type="evidence" value="ECO:0007669"/>
    <property type="project" value="TreeGrafter"/>
</dbReference>
<evidence type="ECO:0000256" key="1">
    <source>
        <dbReference type="ARBA" id="ARBA00010403"/>
    </source>
</evidence>
<protein>
    <submittedName>
        <fullName evidence="5">5-oxoprolinase</fullName>
    </submittedName>
</protein>
<feature type="domain" description="Hydantoinase/oxoprolinase N-terminal" evidence="4">
    <location>
        <begin position="6"/>
        <end position="178"/>
    </location>
</feature>
<evidence type="ECO:0000259" key="3">
    <source>
        <dbReference type="Pfam" id="PF02538"/>
    </source>
</evidence>
<dbReference type="Proteomes" id="UP000030428">
    <property type="component" value="Unassembled WGS sequence"/>
</dbReference>
<dbReference type="Pfam" id="PF05378">
    <property type="entry name" value="Hydant_A_N"/>
    <property type="match status" value="1"/>
</dbReference>